<dbReference type="InterPro" id="IPR001427">
    <property type="entry name" value="RNaseA"/>
</dbReference>
<protein>
    <recommendedName>
        <fullName evidence="3">Ribonuclease A-domain domain-containing protein</fullName>
    </recommendedName>
</protein>
<gene>
    <name evidence="4" type="ORF">G0U57_009756</name>
</gene>
<dbReference type="AlphaFoldDB" id="A0A8T1RY14"/>
<dbReference type="GO" id="GO:0004540">
    <property type="term" value="F:RNA nuclease activity"/>
    <property type="evidence" value="ECO:0007669"/>
    <property type="project" value="TreeGrafter"/>
</dbReference>
<organism evidence="4 5">
    <name type="scientific">Chelydra serpentina</name>
    <name type="common">Snapping turtle</name>
    <name type="synonym">Testudo serpentina</name>
    <dbReference type="NCBI Taxonomy" id="8475"/>
    <lineage>
        <taxon>Eukaryota</taxon>
        <taxon>Metazoa</taxon>
        <taxon>Chordata</taxon>
        <taxon>Craniata</taxon>
        <taxon>Vertebrata</taxon>
        <taxon>Euteleostomi</taxon>
        <taxon>Archelosauria</taxon>
        <taxon>Testudinata</taxon>
        <taxon>Testudines</taxon>
        <taxon>Cryptodira</taxon>
        <taxon>Durocryptodira</taxon>
        <taxon>Americhelydia</taxon>
        <taxon>Chelydroidea</taxon>
        <taxon>Chelydridae</taxon>
        <taxon>Chelydra</taxon>
    </lineage>
</organism>
<evidence type="ECO:0000256" key="2">
    <source>
        <dbReference type="SAM" id="SignalP"/>
    </source>
</evidence>
<keyword evidence="2" id="KW-0732">Signal</keyword>
<dbReference type="Proteomes" id="UP000765507">
    <property type="component" value="Unassembled WGS sequence"/>
</dbReference>
<dbReference type="EMBL" id="JAHGAV010002531">
    <property type="protein sequence ID" value="KAG6921173.1"/>
    <property type="molecule type" value="Genomic_DNA"/>
</dbReference>
<dbReference type="OrthoDB" id="8573660at2759"/>
<evidence type="ECO:0000313" key="5">
    <source>
        <dbReference type="Proteomes" id="UP000765507"/>
    </source>
</evidence>
<keyword evidence="5" id="KW-1185">Reference proteome</keyword>
<dbReference type="InterPro" id="IPR036816">
    <property type="entry name" value="RNaseA-like_dom_sf"/>
</dbReference>
<feature type="signal peptide" evidence="2">
    <location>
        <begin position="1"/>
        <end position="26"/>
    </location>
</feature>
<dbReference type="GO" id="GO:0003676">
    <property type="term" value="F:nucleic acid binding"/>
    <property type="evidence" value="ECO:0007669"/>
    <property type="project" value="InterPro"/>
</dbReference>
<dbReference type="SMART" id="SM00092">
    <property type="entry name" value="RNAse_Pc"/>
    <property type="match status" value="1"/>
</dbReference>
<dbReference type="SUPFAM" id="SSF54076">
    <property type="entry name" value="RNase A-like"/>
    <property type="match status" value="1"/>
</dbReference>
<comment type="similarity">
    <text evidence="1">Belongs to the pancreatic ribonuclease family.</text>
</comment>
<comment type="caution">
    <text evidence="4">The sequence shown here is derived from an EMBL/GenBank/DDBJ whole genome shotgun (WGS) entry which is preliminary data.</text>
</comment>
<dbReference type="PANTHER" id="PTHR11437">
    <property type="entry name" value="RIBONUCLEASE"/>
    <property type="match status" value="1"/>
</dbReference>
<feature type="chain" id="PRO_5035770298" description="Ribonuclease A-domain domain-containing protein" evidence="2">
    <location>
        <begin position="27"/>
        <end position="146"/>
    </location>
</feature>
<dbReference type="InterPro" id="IPR023412">
    <property type="entry name" value="RNaseA_domain"/>
</dbReference>
<evidence type="ECO:0000259" key="3">
    <source>
        <dbReference type="SMART" id="SM00092"/>
    </source>
</evidence>
<name>A0A8T1RY14_CHESE</name>
<dbReference type="PANTHER" id="PTHR11437:SF65">
    <property type="entry name" value="ANGIOGENIN-2"/>
    <property type="match status" value="1"/>
</dbReference>
<sequence length="146" mass="16926">MALKGSYSTLLLSLVLLGAWLALATGRLPNPAKDQFLRRHWDNPKTQATNNTAYCRLLTRCRGIYRRNNTFIHAPTDAINSVCTNGGRPISGNRRRSIRLFRLTICKFNPNARNYTGKSLFRRIVIICRNRFPVRLVRPIRFRPWL</sequence>
<dbReference type="Pfam" id="PF00074">
    <property type="entry name" value="RnaseA"/>
    <property type="match status" value="1"/>
</dbReference>
<evidence type="ECO:0000256" key="1">
    <source>
        <dbReference type="ARBA" id="ARBA00005600"/>
    </source>
</evidence>
<accession>A0A8T1RY14</accession>
<proteinExistence type="inferred from homology"/>
<evidence type="ECO:0000313" key="4">
    <source>
        <dbReference type="EMBL" id="KAG6921173.1"/>
    </source>
</evidence>
<feature type="domain" description="Ribonuclease A-domain" evidence="3">
    <location>
        <begin position="29"/>
        <end position="140"/>
    </location>
</feature>
<reference evidence="4 5" key="1">
    <citation type="journal article" date="2020" name="G3 (Bethesda)">
        <title>Draft Genome of the Common Snapping Turtle, Chelydra serpentina, a Model for Phenotypic Plasticity in Reptiles.</title>
        <authorList>
            <person name="Das D."/>
            <person name="Singh S.K."/>
            <person name="Bierstedt J."/>
            <person name="Erickson A."/>
            <person name="Galli G.L.J."/>
            <person name="Crossley D.A. 2nd"/>
            <person name="Rhen T."/>
        </authorList>
    </citation>
    <scope>NUCLEOTIDE SEQUENCE [LARGE SCALE GENOMIC DNA]</scope>
    <source>
        <strain evidence="4">KW</strain>
    </source>
</reference>
<dbReference type="Gene3D" id="3.10.130.10">
    <property type="entry name" value="Ribonuclease A-like domain"/>
    <property type="match status" value="1"/>
</dbReference>
<dbReference type="GO" id="GO:0050830">
    <property type="term" value="P:defense response to Gram-positive bacterium"/>
    <property type="evidence" value="ECO:0007669"/>
    <property type="project" value="TreeGrafter"/>
</dbReference>